<dbReference type="InterPro" id="IPR038717">
    <property type="entry name" value="Tc1-like_DDE_dom"/>
</dbReference>
<dbReference type="KEGG" id="sgy:Sgly_1457"/>
<dbReference type="Pfam" id="PF13358">
    <property type="entry name" value="DDE_3"/>
    <property type="match status" value="1"/>
</dbReference>
<name>F0SWJ3_SYNGF</name>
<dbReference type="HOGENOM" id="CLU_041125_1_0_9"/>
<reference evidence="2 3" key="1">
    <citation type="journal article" date="2011" name="Stand. Genomic Sci.">
        <title>Complete genome sequence of Syntrophobotulus glycolicus type strain (FlGlyR).</title>
        <authorList>
            <person name="Han C."/>
            <person name="Mwirichia R."/>
            <person name="Chertkov O."/>
            <person name="Held B."/>
            <person name="Lapidus A."/>
            <person name="Nolan M."/>
            <person name="Lucas S."/>
            <person name="Hammon N."/>
            <person name="Deshpande S."/>
            <person name="Cheng J.F."/>
            <person name="Tapia R."/>
            <person name="Goodwin L."/>
            <person name="Pitluck S."/>
            <person name="Huntemann M."/>
            <person name="Liolios K."/>
            <person name="Ivanova N."/>
            <person name="Pagani I."/>
            <person name="Mavromatis K."/>
            <person name="Ovchinikova G."/>
            <person name="Pati A."/>
            <person name="Chen A."/>
            <person name="Palaniappan K."/>
            <person name="Land M."/>
            <person name="Hauser L."/>
            <person name="Brambilla E.M."/>
            <person name="Rohde M."/>
            <person name="Spring S."/>
            <person name="Sikorski J."/>
            <person name="Goker M."/>
            <person name="Woyke T."/>
            <person name="Bristow J."/>
            <person name="Eisen J.A."/>
            <person name="Markowitz V."/>
            <person name="Hugenholtz P."/>
            <person name="Kyrpides N.C."/>
            <person name="Klenk H.P."/>
            <person name="Detter J.C."/>
        </authorList>
    </citation>
    <scope>NUCLEOTIDE SEQUENCE [LARGE SCALE GENOMIC DNA]</scope>
    <source>
        <strain evidence="3">DSM 8271 / FlGlyR</strain>
    </source>
</reference>
<feature type="domain" description="Tc1-like transposase DDE" evidence="1">
    <location>
        <begin position="17"/>
        <end position="169"/>
    </location>
</feature>
<protein>
    <submittedName>
        <fullName evidence="2">Transposase</fullName>
    </submittedName>
</protein>
<reference evidence="3" key="2">
    <citation type="submission" date="2011-02" db="EMBL/GenBank/DDBJ databases">
        <title>The complete genome of Syntrophobotulus glycolicus DSM 8271.</title>
        <authorList>
            <person name="Lucas S."/>
            <person name="Copeland A."/>
            <person name="Lapidus A."/>
            <person name="Bruce D."/>
            <person name="Goodwin L."/>
            <person name="Pitluck S."/>
            <person name="Kyrpides N."/>
            <person name="Mavromatis K."/>
            <person name="Pagani I."/>
            <person name="Ivanova N."/>
            <person name="Mikhailova N."/>
            <person name="Chertkov O."/>
            <person name="Held B."/>
            <person name="Detter J.C."/>
            <person name="Tapia R."/>
            <person name="Han C."/>
            <person name="Land M."/>
            <person name="Hauser L."/>
            <person name="Markowitz V."/>
            <person name="Cheng J.-F."/>
            <person name="Hugenholtz P."/>
            <person name="Woyke T."/>
            <person name="Wu D."/>
            <person name="Spring S."/>
            <person name="Schroeder M."/>
            <person name="Brambilla E."/>
            <person name="Klenk H.-P."/>
            <person name="Eisen J.A."/>
        </authorList>
    </citation>
    <scope>NUCLEOTIDE SEQUENCE [LARGE SCALE GENOMIC DNA]</scope>
    <source>
        <strain evidence="3">DSM 8271 / FlGlyR</strain>
    </source>
</reference>
<dbReference type="Proteomes" id="UP000007488">
    <property type="component" value="Chromosome"/>
</dbReference>
<organism evidence="2 3">
    <name type="scientific">Syntrophobotulus glycolicus (strain DSM 8271 / FlGlyR)</name>
    <dbReference type="NCBI Taxonomy" id="645991"/>
    <lineage>
        <taxon>Bacteria</taxon>
        <taxon>Bacillati</taxon>
        <taxon>Bacillota</taxon>
        <taxon>Clostridia</taxon>
        <taxon>Eubacteriales</taxon>
        <taxon>Desulfitobacteriaceae</taxon>
        <taxon>Syntrophobotulus</taxon>
    </lineage>
</organism>
<proteinExistence type="predicted"/>
<dbReference type="NCBIfam" id="NF033545">
    <property type="entry name" value="transpos_IS630"/>
    <property type="match status" value="1"/>
</dbReference>
<dbReference type="InterPro" id="IPR047655">
    <property type="entry name" value="Transpos_IS630-like"/>
</dbReference>
<sequence>MEDVLEVYRRPYDKNYPVVCMDEKPLQLLADARRKIKLEPGKPERVDNEYVRKGTCSIFLFTEPLSGWRYTDTNEQRTKVDWAQHIKWLLNEQYSDAEKVVLVMDNLNTHNISSLYEAFQPEEAMFLTKRLEIHHTPKHGSWLNIAEIELSALGRQCLGTRRIDNLQDLNNELKAWYVERNCKQKSVDWQFTCDDARIKLKRLYPVIK</sequence>
<evidence type="ECO:0000313" key="2">
    <source>
        <dbReference type="EMBL" id="ADY55759.1"/>
    </source>
</evidence>
<keyword evidence="3" id="KW-1185">Reference proteome</keyword>
<evidence type="ECO:0000259" key="1">
    <source>
        <dbReference type="Pfam" id="PF13358"/>
    </source>
</evidence>
<accession>F0SWJ3</accession>
<gene>
    <name evidence="2" type="ordered locus">Sgly_1457</name>
</gene>
<dbReference type="EMBL" id="CP002547">
    <property type="protein sequence ID" value="ADY55759.1"/>
    <property type="molecule type" value="Genomic_DNA"/>
</dbReference>
<dbReference type="eggNOG" id="COG3335">
    <property type="taxonomic scope" value="Bacteria"/>
</dbReference>
<dbReference type="AlphaFoldDB" id="F0SWJ3"/>
<dbReference type="STRING" id="645991.Sgly_1457"/>
<evidence type="ECO:0000313" key="3">
    <source>
        <dbReference type="Proteomes" id="UP000007488"/>
    </source>
</evidence>